<dbReference type="NCBIfam" id="TIGR01933">
    <property type="entry name" value="hflK"/>
    <property type="match status" value="1"/>
</dbReference>
<dbReference type="SUPFAM" id="SSF117892">
    <property type="entry name" value="Band 7/SPFH domain"/>
    <property type="match status" value="1"/>
</dbReference>
<sequence length="315" mass="36284">MNRKFDFIYPISYYGVFFVLLIGALFLSQSFYLVQPYERAVELRFGKAKDEIFLPGLHFMFWPIDTVEIVKVSEQQIRIGGKSSNRFSSGDLILTGDQNIVSVHFSVLYSVNDPKSYLFSLENPEIILKQVSESAIREEVGKSLASDIFRSNRHKISLNVKSIIQKAMDYYRSGILINTVSIEDVSPPREVADAFDEVQRAEQDENRFVEEANKYKNQILGKARGEASHIRESSIAYKVRVTQAAEGEADRFLSIYDKYLNYPDLLRKRIYLETIEHILKEAKKVIIDKKQAVLPHLPINDMFSYTNKQPMDGNK</sequence>
<dbReference type="AlphaFoldDB" id="U6B4V0"/>
<comment type="similarity">
    <text evidence="2 6">Belongs to the band 7/mec-2 family. HflK subfamily.</text>
</comment>
<evidence type="ECO:0000259" key="7">
    <source>
        <dbReference type="SMART" id="SM00244"/>
    </source>
</evidence>
<proteinExistence type="inferred from homology"/>
<evidence type="ECO:0000256" key="3">
    <source>
        <dbReference type="ARBA" id="ARBA00022692"/>
    </source>
</evidence>
<keyword evidence="5 6" id="KW-0472">Membrane</keyword>
<dbReference type="RefSeq" id="WP_007557329.1">
    <property type="nucleotide sequence ID" value="NC_022793.1"/>
</dbReference>
<reference evidence="8 9" key="1">
    <citation type="journal article" date="2014" name="Mol. Plant Microbe Interact.">
        <title>The complete genome sequence of Candidatus Liberibacter americanus, associated with citrus Huanglongbing.</title>
        <authorList>
            <person name="Wulff N.A."/>
            <person name="Zhang S."/>
            <person name="Setubal J.C."/>
            <person name="Almeida N.F."/>
            <person name="Martins E.C."/>
            <person name="Harakava R."/>
            <person name="Kumar D."/>
            <person name="Rangel L.T."/>
            <person name="Foissac X."/>
            <person name="Bove J."/>
            <person name="Gabriel D.W."/>
        </authorList>
    </citation>
    <scope>NUCLEOTIDE SEQUENCE [LARGE SCALE GENOMIC DNA]</scope>
    <source>
        <strain evidence="8 9">Sao Paulo</strain>
    </source>
</reference>
<gene>
    <name evidence="8" type="primary">hflK</name>
    <name evidence="8" type="ORF">lam_748</name>
</gene>
<organism evidence="8 9">
    <name type="scientific">Candidatus Liberibacter americanus str. Sao Paulo</name>
    <dbReference type="NCBI Taxonomy" id="1261131"/>
    <lineage>
        <taxon>Bacteria</taxon>
        <taxon>Pseudomonadati</taxon>
        <taxon>Pseudomonadota</taxon>
        <taxon>Alphaproteobacteria</taxon>
        <taxon>Hyphomicrobiales</taxon>
        <taxon>Rhizobiaceae</taxon>
        <taxon>Liberibacter</taxon>
    </lineage>
</organism>
<dbReference type="Gene3D" id="3.30.479.30">
    <property type="entry name" value="Band 7 domain"/>
    <property type="match status" value="1"/>
</dbReference>
<evidence type="ECO:0000256" key="6">
    <source>
        <dbReference type="RuleBase" id="RU364113"/>
    </source>
</evidence>
<evidence type="ECO:0000256" key="1">
    <source>
        <dbReference type="ARBA" id="ARBA00004167"/>
    </source>
</evidence>
<evidence type="ECO:0000256" key="4">
    <source>
        <dbReference type="ARBA" id="ARBA00022989"/>
    </source>
</evidence>
<dbReference type="InterPro" id="IPR050710">
    <property type="entry name" value="Band7/mec-2_domain"/>
</dbReference>
<feature type="domain" description="Band 7" evidence="7">
    <location>
        <begin position="29"/>
        <end position="199"/>
    </location>
</feature>
<comment type="function">
    <text evidence="6">HflC and HflK could encode or regulate a protease.</text>
</comment>
<name>U6B4V0_9HYPH</name>
<comment type="subunit">
    <text evidence="6">HflC and HflK may interact to form a multimeric complex.</text>
</comment>
<evidence type="ECO:0000256" key="5">
    <source>
        <dbReference type="ARBA" id="ARBA00023136"/>
    </source>
</evidence>
<dbReference type="EMBL" id="CP006604">
    <property type="protein sequence ID" value="AHA28094.1"/>
    <property type="molecule type" value="Genomic_DNA"/>
</dbReference>
<dbReference type="PANTHER" id="PTHR43327">
    <property type="entry name" value="STOMATIN-LIKE PROTEIN 2, MITOCHONDRIAL"/>
    <property type="match status" value="1"/>
</dbReference>
<dbReference type="Proteomes" id="UP000017862">
    <property type="component" value="Chromosome"/>
</dbReference>
<dbReference type="InterPro" id="IPR036013">
    <property type="entry name" value="Band_7/SPFH_dom_sf"/>
</dbReference>
<accession>U6B4V0</accession>
<feature type="transmembrane region" description="Helical" evidence="6">
    <location>
        <begin position="12"/>
        <end position="34"/>
    </location>
</feature>
<protein>
    <recommendedName>
        <fullName evidence="6">Protein HflK</fullName>
    </recommendedName>
</protein>
<keyword evidence="3 6" id="KW-0812">Transmembrane</keyword>
<keyword evidence="9" id="KW-1185">Reference proteome</keyword>
<dbReference type="CDD" id="cd03404">
    <property type="entry name" value="SPFH_HflK"/>
    <property type="match status" value="1"/>
</dbReference>
<dbReference type="Pfam" id="PF01145">
    <property type="entry name" value="Band_7"/>
    <property type="match status" value="1"/>
</dbReference>
<dbReference type="STRING" id="1261131.lam_748"/>
<evidence type="ECO:0000313" key="9">
    <source>
        <dbReference type="Proteomes" id="UP000017862"/>
    </source>
</evidence>
<comment type="subcellular location">
    <subcellularLocation>
        <location evidence="1">Membrane</location>
        <topology evidence="1">Single-pass membrane protein</topology>
    </subcellularLocation>
</comment>
<dbReference type="InterPro" id="IPR001107">
    <property type="entry name" value="Band_7"/>
</dbReference>
<dbReference type="HOGENOM" id="CLU_039173_0_1_5"/>
<evidence type="ECO:0000313" key="8">
    <source>
        <dbReference type="EMBL" id="AHA28094.1"/>
    </source>
</evidence>
<dbReference type="PATRIC" id="fig|1261131.3.peg.713"/>
<dbReference type="InterPro" id="IPR010201">
    <property type="entry name" value="HflK"/>
</dbReference>
<dbReference type="eggNOG" id="COG0330">
    <property type="taxonomic scope" value="Bacteria"/>
</dbReference>
<keyword evidence="4 6" id="KW-1133">Transmembrane helix</keyword>
<dbReference type="GO" id="GO:0016020">
    <property type="term" value="C:membrane"/>
    <property type="evidence" value="ECO:0007669"/>
    <property type="project" value="UniProtKB-SubCell"/>
</dbReference>
<dbReference type="PANTHER" id="PTHR43327:SF2">
    <property type="entry name" value="MODULATOR OF FTSH PROTEASE HFLK"/>
    <property type="match status" value="1"/>
</dbReference>
<dbReference type="SMART" id="SM00244">
    <property type="entry name" value="PHB"/>
    <property type="match status" value="1"/>
</dbReference>
<evidence type="ECO:0000256" key="2">
    <source>
        <dbReference type="ARBA" id="ARBA00006971"/>
    </source>
</evidence>
<dbReference type="KEGG" id="lar:lam_748"/>